<reference evidence="1 2" key="1">
    <citation type="journal article" date="2017" name="Curr. Biol.">
        <title>The Evolution of Venom by Co-option of Single-Copy Genes.</title>
        <authorList>
            <person name="Martinson E.O."/>
            <person name="Mrinalini"/>
            <person name="Kelkar Y.D."/>
            <person name="Chang C.H."/>
            <person name="Werren J.H."/>
        </authorList>
    </citation>
    <scope>NUCLEOTIDE SEQUENCE [LARGE SCALE GENOMIC DNA]</scope>
    <source>
        <strain evidence="1 2">Alberta</strain>
        <tissue evidence="1">Whole body</tissue>
    </source>
</reference>
<feature type="non-terminal residue" evidence="1">
    <location>
        <position position="1"/>
    </location>
</feature>
<protein>
    <submittedName>
        <fullName evidence="1">Uncharacterized protein</fullName>
    </submittedName>
</protein>
<dbReference type="Proteomes" id="UP000215335">
    <property type="component" value="Unassembled WGS sequence"/>
</dbReference>
<keyword evidence="2" id="KW-1185">Reference proteome</keyword>
<accession>A0A232EYC1</accession>
<proteinExistence type="predicted"/>
<evidence type="ECO:0000313" key="1">
    <source>
        <dbReference type="EMBL" id="OXU23333.1"/>
    </source>
</evidence>
<dbReference type="EMBL" id="NNAY01001644">
    <property type="protein sequence ID" value="OXU23333.1"/>
    <property type="molecule type" value="Genomic_DNA"/>
</dbReference>
<sequence>PRIEEVDEDHGDDLETAHTAVEDPYYSQIRRDCDVKINKDKLKIQYMVKINKDESETQLLKFINENIKPDKQYGIYFINDDLEMIAYRVLLKHFNEKLKLIKTNTYTPVIDKNNFLKKLEEYHIKTYNGIQETIAYFKREMYTLNMDRLV</sequence>
<evidence type="ECO:0000313" key="2">
    <source>
        <dbReference type="Proteomes" id="UP000215335"/>
    </source>
</evidence>
<name>A0A232EYC1_9HYME</name>
<gene>
    <name evidence="1" type="ORF">TSAR_006982</name>
</gene>
<comment type="caution">
    <text evidence="1">The sequence shown here is derived from an EMBL/GenBank/DDBJ whole genome shotgun (WGS) entry which is preliminary data.</text>
</comment>
<organism evidence="1 2">
    <name type="scientific">Trichomalopsis sarcophagae</name>
    <dbReference type="NCBI Taxonomy" id="543379"/>
    <lineage>
        <taxon>Eukaryota</taxon>
        <taxon>Metazoa</taxon>
        <taxon>Ecdysozoa</taxon>
        <taxon>Arthropoda</taxon>
        <taxon>Hexapoda</taxon>
        <taxon>Insecta</taxon>
        <taxon>Pterygota</taxon>
        <taxon>Neoptera</taxon>
        <taxon>Endopterygota</taxon>
        <taxon>Hymenoptera</taxon>
        <taxon>Apocrita</taxon>
        <taxon>Proctotrupomorpha</taxon>
        <taxon>Chalcidoidea</taxon>
        <taxon>Pteromalidae</taxon>
        <taxon>Pteromalinae</taxon>
        <taxon>Trichomalopsis</taxon>
    </lineage>
</organism>
<dbReference type="AlphaFoldDB" id="A0A232EYC1"/>